<dbReference type="InterPro" id="IPR050569">
    <property type="entry name" value="TAAR"/>
</dbReference>
<evidence type="ECO:0000256" key="2">
    <source>
        <dbReference type="ARBA" id="ARBA00022475"/>
    </source>
</evidence>
<protein>
    <submittedName>
        <fullName evidence="10">5-hydroxytryptamine receptor 1-like</fullName>
    </submittedName>
</protein>
<proteinExistence type="inferred from homology"/>
<keyword evidence="8 9" id="KW-0807">Transducer</keyword>
<accession>A0A7D9HW25</accession>
<comment type="caution">
    <text evidence="10">The sequence shown here is derived from an EMBL/GenBank/DDBJ whole genome shotgun (WGS) entry which is preliminary data.</text>
</comment>
<sequence length="348" mass="41186">MMNESWEDIKAMEYENQVELIITKKIILIFVAIFTILDNTMVLAATWRERSFHQPNKYFIACLAVADLLVGMFVAPLELFQLNLDYKSRGIMFTYLCRFMMWIDTFALTASISSLTFISFNRYLKIRKPLQYRSTMTTSKSLKMIFIIWFISTAFATYSATPCSGNEGIRLVDAYGLCPRIYQVYWRSKGFFTFLAVGVFFLPTVVILIMYSLIYVVVRKRRKMMRDGEQGQTCIDRNQLNVFRQDLKAIRMLLIVVGVFVLCWGPYFIYTLYAFQNLFLIDWPSRRYTFIAEFVIHTLPYINSLCNPIIYACFDQTYRQAFKNLFRRMMRRTSSRVRRPPNEIELRP</sequence>
<evidence type="ECO:0000256" key="4">
    <source>
        <dbReference type="ARBA" id="ARBA00022989"/>
    </source>
</evidence>
<evidence type="ECO:0000256" key="6">
    <source>
        <dbReference type="ARBA" id="ARBA00023136"/>
    </source>
</evidence>
<dbReference type="Gene3D" id="1.20.1070.10">
    <property type="entry name" value="Rhodopsin 7-helix transmembrane proteins"/>
    <property type="match status" value="1"/>
</dbReference>
<dbReference type="AlphaFoldDB" id="A0A7D9HW25"/>
<keyword evidence="4" id="KW-1133">Transmembrane helix</keyword>
<dbReference type="InterPro" id="IPR017452">
    <property type="entry name" value="GPCR_Rhodpsn_7TM"/>
</dbReference>
<evidence type="ECO:0000256" key="5">
    <source>
        <dbReference type="ARBA" id="ARBA00023040"/>
    </source>
</evidence>
<dbReference type="PROSITE" id="PS50262">
    <property type="entry name" value="G_PROTEIN_RECEP_F1_2"/>
    <property type="match status" value="1"/>
</dbReference>
<dbReference type="OrthoDB" id="10042731at2759"/>
<comment type="subcellular location">
    <subcellularLocation>
        <location evidence="1">Cell membrane</location>
        <topology evidence="1">Multi-pass membrane protein</topology>
    </subcellularLocation>
</comment>
<keyword evidence="11" id="KW-1185">Reference proteome</keyword>
<dbReference type="PROSITE" id="PS00237">
    <property type="entry name" value="G_PROTEIN_RECEP_F1_1"/>
    <property type="match status" value="1"/>
</dbReference>
<evidence type="ECO:0000313" key="11">
    <source>
        <dbReference type="Proteomes" id="UP001152795"/>
    </source>
</evidence>
<evidence type="ECO:0000256" key="9">
    <source>
        <dbReference type="RuleBase" id="RU000688"/>
    </source>
</evidence>
<gene>
    <name evidence="10" type="ORF">PACLA_8A064626</name>
</gene>
<name>A0A7D9HW25_PARCT</name>
<keyword evidence="2" id="KW-1003">Cell membrane</keyword>
<dbReference type="PANTHER" id="PTHR24249">
    <property type="entry name" value="HISTAMINE RECEPTOR-RELATED G-PROTEIN COUPLED RECEPTOR"/>
    <property type="match status" value="1"/>
</dbReference>
<dbReference type="GO" id="GO:0005886">
    <property type="term" value="C:plasma membrane"/>
    <property type="evidence" value="ECO:0007669"/>
    <property type="project" value="UniProtKB-SubCell"/>
</dbReference>
<keyword evidence="6" id="KW-0472">Membrane</keyword>
<evidence type="ECO:0000313" key="10">
    <source>
        <dbReference type="EMBL" id="CAB3994191.1"/>
    </source>
</evidence>
<dbReference type="InterPro" id="IPR000276">
    <property type="entry name" value="GPCR_Rhodpsn"/>
</dbReference>
<evidence type="ECO:0000256" key="1">
    <source>
        <dbReference type="ARBA" id="ARBA00004651"/>
    </source>
</evidence>
<dbReference type="CDD" id="cd14967">
    <property type="entry name" value="7tmA_amine_R-like"/>
    <property type="match status" value="1"/>
</dbReference>
<dbReference type="GO" id="GO:0004930">
    <property type="term" value="F:G protein-coupled receptor activity"/>
    <property type="evidence" value="ECO:0007669"/>
    <property type="project" value="UniProtKB-KW"/>
</dbReference>
<dbReference type="Pfam" id="PF00001">
    <property type="entry name" value="7tm_1"/>
    <property type="match status" value="1"/>
</dbReference>
<dbReference type="PANTHER" id="PTHR24249:SF372">
    <property type="entry name" value="G-PROTEIN COUPLED RECEPTORS FAMILY 1 PROFILE DOMAIN-CONTAINING PROTEIN"/>
    <property type="match status" value="1"/>
</dbReference>
<dbReference type="SUPFAM" id="SSF81321">
    <property type="entry name" value="Family A G protein-coupled receptor-like"/>
    <property type="match status" value="1"/>
</dbReference>
<evidence type="ECO:0000256" key="7">
    <source>
        <dbReference type="ARBA" id="ARBA00023170"/>
    </source>
</evidence>
<reference evidence="10" key="1">
    <citation type="submission" date="2020-04" db="EMBL/GenBank/DDBJ databases">
        <authorList>
            <person name="Alioto T."/>
            <person name="Alioto T."/>
            <person name="Gomez Garrido J."/>
        </authorList>
    </citation>
    <scope>NUCLEOTIDE SEQUENCE</scope>
    <source>
        <strain evidence="10">A484AB</strain>
    </source>
</reference>
<dbReference type="Proteomes" id="UP001152795">
    <property type="component" value="Unassembled WGS sequence"/>
</dbReference>
<dbReference type="EMBL" id="CACRXK020002411">
    <property type="protein sequence ID" value="CAB3994191.1"/>
    <property type="molecule type" value="Genomic_DNA"/>
</dbReference>
<dbReference type="PRINTS" id="PR00237">
    <property type="entry name" value="GPCRRHODOPSN"/>
</dbReference>
<evidence type="ECO:0000256" key="8">
    <source>
        <dbReference type="ARBA" id="ARBA00023224"/>
    </source>
</evidence>
<keyword evidence="3 9" id="KW-0812">Transmembrane</keyword>
<organism evidence="10 11">
    <name type="scientific">Paramuricea clavata</name>
    <name type="common">Red gorgonian</name>
    <name type="synonym">Violescent sea-whip</name>
    <dbReference type="NCBI Taxonomy" id="317549"/>
    <lineage>
        <taxon>Eukaryota</taxon>
        <taxon>Metazoa</taxon>
        <taxon>Cnidaria</taxon>
        <taxon>Anthozoa</taxon>
        <taxon>Octocorallia</taxon>
        <taxon>Malacalcyonacea</taxon>
        <taxon>Plexauridae</taxon>
        <taxon>Paramuricea</taxon>
    </lineage>
</organism>
<keyword evidence="5 9" id="KW-0297">G-protein coupled receptor</keyword>
<evidence type="ECO:0000256" key="3">
    <source>
        <dbReference type="ARBA" id="ARBA00022692"/>
    </source>
</evidence>
<keyword evidence="7 9" id="KW-0675">Receptor</keyword>
<comment type="similarity">
    <text evidence="9">Belongs to the G-protein coupled receptor 1 family.</text>
</comment>